<proteinExistence type="predicted"/>
<dbReference type="EMBL" id="MT143032">
    <property type="protein sequence ID" value="QJA92029.1"/>
    <property type="molecule type" value="Genomic_DNA"/>
</dbReference>
<accession>A0A6M3LCH5</accession>
<sequence>MKLTCNACPDAVDLGPLYILCPIAPGFKTLRGSVCAFSLDNLRDMRTVARARVRTLEGLIEAHTLTSETVMHKDARDCFTCLHLQALTDDPNDPYSTLDCQLPDGCPHGTYECWAARV</sequence>
<reference evidence="1" key="1">
    <citation type="submission" date="2020-03" db="EMBL/GenBank/DDBJ databases">
        <title>The deep terrestrial virosphere.</title>
        <authorList>
            <person name="Holmfeldt K."/>
            <person name="Nilsson E."/>
            <person name="Simone D."/>
            <person name="Lopez-Fernandez M."/>
            <person name="Wu X."/>
            <person name="de Brujin I."/>
            <person name="Lundin D."/>
            <person name="Andersson A."/>
            <person name="Bertilsson S."/>
            <person name="Dopson M."/>
        </authorList>
    </citation>
    <scope>NUCLEOTIDE SEQUENCE</scope>
    <source>
        <strain evidence="1">MM415B03202</strain>
    </source>
</reference>
<name>A0A6M3LCH5_9ZZZZ</name>
<evidence type="ECO:0000313" key="1">
    <source>
        <dbReference type="EMBL" id="QJA92029.1"/>
    </source>
</evidence>
<gene>
    <name evidence="1" type="ORF">MM415B03202_0004</name>
</gene>
<protein>
    <submittedName>
        <fullName evidence="1">Uncharacterized protein</fullName>
    </submittedName>
</protein>
<dbReference type="AlphaFoldDB" id="A0A6M3LCH5"/>
<organism evidence="1">
    <name type="scientific">viral metagenome</name>
    <dbReference type="NCBI Taxonomy" id="1070528"/>
    <lineage>
        <taxon>unclassified sequences</taxon>
        <taxon>metagenomes</taxon>
        <taxon>organismal metagenomes</taxon>
    </lineage>
</organism>